<sequence>MLDISTFTDKSIKQILTSLKDKHEVTVSIPGGGMLHIEKDIPYLVVYRKKENDPGLLRIAKSEASYLIIGNKDFDLYKDLLFEVSNILSAHFNTYMILEIYSGEPQSNAFVIKGPEDKLSSSLAVFKKELESLNNVYSGLYLQAQIKNTHKRHPEGELPLMEVERAKLSGSVIVSLEIPPVFRDETGALYPVFFRGFRDYLIPAIHKFVYDFIRVQSSFEIPSYNALGTKYLKEKVFEIDKKLAEIESSYQFLWLVSPANIKEIKQTFFESNYEKLLDYHYRLLPIDPDVLKRELFNLKIEEVDDPAMSYLFREKREELDQQITMLNERGTKNFFYNSIRLYKGVERNLCEEAQALLTKVDEVQNNGPQDLIDSKGFSALARKEFDYFREQDENFKSRVHIRNDVNIMMVSQGELFIPEDYKMNRKESLALIQHEVGTHVLTYHNGSRQPLQQMKSGLADYDPLQEGLAVMAEYLVDGLTPNRLRTLAGRVVAGDALMEGADFKEIFHLLVKDYGFSAFRSFNITSRMLQGGGFLKDIIYLKGLVDLRKYLMEGGDYESLLSGKFGIKHTKIIKELTDRRILKPGALRPSYLLTENVTEKINLIREGLPLSQMITTT</sequence>
<proteinExistence type="predicted"/>
<evidence type="ECO:0000313" key="6">
    <source>
        <dbReference type="Proteomes" id="UP000321954"/>
    </source>
</evidence>
<evidence type="ECO:0000256" key="1">
    <source>
        <dbReference type="ARBA" id="ARBA00001947"/>
    </source>
</evidence>
<dbReference type="OrthoDB" id="9785840at2"/>
<dbReference type="EMBL" id="CP042476">
    <property type="protein sequence ID" value="QED37016.1"/>
    <property type="molecule type" value="Genomic_DNA"/>
</dbReference>
<dbReference type="Proteomes" id="UP000321954">
    <property type="component" value="Chromosome"/>
</dbReference>
<dbReference type="AlphaFoldDB" id="A0A5B8YL15"/>
<dbReference type="PANTHER" id="PTHR31817:SF0">
    <property type="entry name" value="CHROMOSOME UNDETERMINED SCAFFOLD_67, WHOLE GENOME SHOTGUN SEQUENCE"/>
    <property type="match status" value="1"/>
</dbReference>
<evidence type="ECO:0000313" key="5">
    <source>
        <dbReference type="EMBL" id="QED37016.1"/>
    </source>
</evidence>
<organism evidence="5 6">
    <name type="scientific">Antarcticibacterium arcticum</name>
    <dbReference type="NCBI Taxonomy" id="2585771"/>
    <lineage>
        <taxon>Bacteria</taxon>
        <taxon>Pseudomonadati</taxon>
        <taxon>Bacteroidota</taxon>
        <taxon>Flavobacteriia</taxon>
        <taxon>Flavobacteriales</taxon>
        <taxon>Flavobacteriaceae</taxon>
        <taxon>Antarcticibacterium</taxon>
    </lineage>
</organism>
<dbReference type="GO" id="GO:0008237">
    <property type="term" value="F:metallopeptidase activity"/>
    <property type="evidence" value="ECO:0007669"/>
    <property type="project" value="UniProtKB-KW"/>
</dbReference>
<keyword evidence="3" id="KW-0378">Hydrolase</keyword>
<protein>
    <submittedName>
        <fullName evidence="5">DUF1704 domain-containing protein</fullName>
    </submittedName>
</protein>
<dbReference type="Pfam" id="PF08014">
    <property type="entry name" value="MATCAP"/>
    <property type="match status" value="1"/>
</dbReference>
<comment type="cofactor">
    <cofactor evidence="1">
        <name>Zn(2+)</name>
        <dbReference type="ChEBI" id="CHEBI:29105"/>
    </cofactor>
</comment>
<dbReference type="GO" id="GO:0080164">
    <property type="term" value="P:regulation of nitric oxide metabolic process"/>
    <property type="evidence" value="ECO:0007669"/>
    <property type="project" value="TreeGrafter"/>
</dbReference>
<reference evidence="5 6" key="1">
    <citation type="submission" date="2019-08" db="EMBL/GenBank/DDBJ databases">
        <title>Antarcticibacterium arcticum sp. nov., a bacterium isolated from marine sediment of the Canadian Beaufort Sea.</title>
        <authorList>
            <person name="Lee Y.M."/>
            <person name="Baek K."/>
            <person name="Lee D.-H."/>
            <person name="Shin S.C."/>
            <person name="Jin Y.K."/>
            <person name="Park Y."/>
        </authorList>
    </citation>
    <scope>NUCLEOTIDE SEQUENCE [LARGE SCALE GENOMIC DNA]</scope>
    <source>
        <strain evidence="5 6">PAMC 28998</strain>
    </source>
</reference>
<dbReference type="PANTHER" id="PTHR31817">
    <property type="match status" value="1"/>
</dbReference>
<evidence type="ECO:0000256" key="3">
    <source>
        <dbReference type="ARBA" id="ARBA00022801"/>
    </source>
</evidence>
<name>A0A5B8YL15_9FLAO</name>
<dbReference type="InterPro" id="IPR012548">
    <property type="entry name" value="MATCAP"/>
</dbReference>
<dbReference type="SMART" id="SM01154">
    <property type="entry name" value="DUF1704"/>
    <property type="match status" value="1"/>
</dbReference>
<keyword evidence="2" id="KW-0645">Protease</keyword>
<evidence type="ECO:0000256" key="4">
    <source>
        <dbReference type="ARBA" id="ARBA00023049"/>
    </source>
</evidence>
<gene>
    <name evidence="5" type="ORF">FK178_04510</name>
</gene>
<accession>A0A5B8YL15</accession>
<dbReference type="KEGG" id="anp:FK178_04510"/>
<keyword evidence="6" id="KW-1185">Reference proteome</keyword>
<dbReference type="GO" id="GO:0006508">
    <property type="term" value="P:proteolysis"/>
    <property type="evidence" value="ECO:0007669"/>
    <property type="project" value="UniProtKB-KW"/>
</dbReference>
<keyword evidence="4" id="KW-0482">Metalloprotease</keyword>
<dbReference type="RefSeq" id="WP_146831412.1">
    <property type="nucleotide sequence ID" value="NZ_CP042476.1"/>
</dbReference>
<evidence type="ECO:0000256" key="2">
    <source>
        <dbReference type="ARBA" id="ARBA00022670"/>
    </source>
</evidence>